<dbReference type="AlphaFoldDB" id="A0A1B9GGA5"/>
<dbReference type="VEuPathDB" id="FungiDB:I302_01588"/>
<dbReference type="RefSeq" id="XP_019051139.1">
    <property type="nucleotide sequence ID" value="XM_019188261.1"/>
</dbReference>
<feature type="region of interest" description="Disordered" evidence="1">
    <location>
        <begin position="1"/>
        <end position="23"/>
    </location>
</feature>
<dbReference type="PANTHER" id="PTHR40780:SF2">
    <property type="entry name" value="DUF3669 DOMAIN-CONTAINING PROTEIN"/>
    <property type="match status" value="1"/>
</dbReference>
<reference evidence="3" key="2">
    <citation type="submission" date="2013-07" db="EMBL/GenBank/DDBJ databases">
        <authorList>
            <consortium name="The Broad Institute Genome Sequencing Platform"/>
            <person name="Cuomo C."/>
            <person name="Litvintseva A."/>
            <person name="Chen Y."/>
            <person name="Heitman J."/>
            <person name="Sun S."/>
            <person name="Springer D."/>
            <person name="Dromer F."/>
            <person name="Young S.K."/>
            <person name="Zeng Q."/>
            <person name="Gargeya S."/>
            <person name="Fitzgerald M."/>
            <person name="Abouelleil A."/>
            <person name="Alvarado L."/>
            <person name="Berlin A.M."/>
            <person name="Chapman S.B."/>
            <person name="Dewar J."/>
            <person name="Goldberg J."/>
            <person name="Griggs A."/>
            <person name="Gujja S."/>
            <person name="Hansen M."/>
            <person name="Howarth C."/>
            <person name="Imamovic A."/>
            <person name="Larimer J."/>
            <person name="McCowan C."/>
            <person name="Murphy C."/>
            <person name="Pearson M."/>
            <person name="Priest M."/>
            <person name="Roberts A."/>
            <person name="Saif S."/>
            <person name="Shea T."/>
            <person name="Sykes S."/>
            <person name="Wortman J."/>
            <person name="Nusbaum C."/>
            <person name="Birren B."/>
        </authorList>
    </citation>
    <scope>NUCLEOTIDE SEQUENCE</scope>
    <source>
        <strain evidence="3">CBS 10118</strain>
    </source>
</reference>
<dbReference type="OrthoDB" id="2993351at2759"/>
<evidence type="ECO:0000313" key="2">
    <source>
        <dbReference type="EMBL" id="OCF30069.1"/>
    </source>
</evidence>
<dbReference type="GeneID" id="30205987"/>
<dbReference type="Proteomes" id="UP000092730">
    <property type="component" value="Chromosome 1"/>
</dbReference>
<evidence type="ECO:0000313" key="3">
    <source>
        <dbReference type="EMBL" id="WVW80902.1"/>
    </source>
</evidence>
<reference evidence="2" key="3">
    <citation type="submission" date="2014-01" db="EMBL/GenBank/DDBJ databases">
        <title>Evolution of pathogenesis and genome organization in the Tremellales.</title>
        <authorList>
            <person name="Cuomo C."/>
            <person name="Litvintseva A."/>
            <person name="Heitman J."/>
            <person name="Chen Y."/>
            <person name="Sun S."/>
            <person name="Springer D."/>
            <person name="Dromer F."/>
            <person name="Young S."/>
            <person name="Zeng Q."/>
            <person name="Chapman S."/>
            <person name="Gujja S."/>
            <person name="Saif S."/>
            <person name="Birren B."/>
        </authorList>
    </citation>
    <scope>NUCLEOTIDE SEQUENCE</scope>
    <source>
        <strain evidence="2">CBS 10118</strain>
    </source>
</reference>
<dbReference type="PANTHER" id="PTHR40780">
    <property type="entry name" value="DUF3669 DOMAIN-CONTAINING PROTEIN"/>
    <property type="match status" value="1"/>
</dbReference>
<dbReference type="KEGG" id="kbi:30205987"/>
<keyword evidence="4" id="KW-1185">Reference proteome</keyword>
<dbReference type="EMBL" id="CP144541">
    <property type="protein sequence ID" value="WVW80902.1"/>
    <property type="molecule type" value="Genomic_DNA"/>
</dbReference>
<gene>
    <name evidence="2" type="ORF">I302_01588</name>
    <name evidence="3" type="ORF">I302_102893</name>
</gene>
<reference evidence="3" key="4">
    <citation type="submission" date="2024-02" db="EMBL/GenBank/DDBJ databases">
        <title>Comparative genomics of Cryptococcus and Kwoniella reveals pathogenesis evolution and contrasting modes of karyotype evolution via chromosome fusion or intercentromeric recombination.</title>
        <authorList>
            <person name="Coelho M.A."/>
            <person name="David-Palma M."/>
            <person name="Shea T."/>
            <person name="Bowers K."/>
            <person name="McGinley-Smith S."/>
            <person name="Mohammad A.W."/>
            <person name="Gnirke A."/>
            <person name="Yurkov A.M."/>
            <person name="Nowrousian M."/>
            <person name="Sun S."/>
            <person name="Cuomo C.A."/>
            <person name="Heitman J."/>
        </authorList>
    </citation>
    <scope>NUCLEOTIDE SEQUENCE</scope>
    <source>
        <strain evidence="3">CBS 10118</strain>
    </source>
</reference>
<accession>A0A1B9GGA5</accession>
<reference evidence="2" key="1">
    <citation type="submission" date="2013-07" db="EMBL/GenBank/DDBJ databases">
        <title>The Genome Sequence of Cryptococcus bestiolae CBS10118.</title>
        <authorList>
            <consortium name="The Broad Institute Genome Sequencing Platform"/>
            <person name="Cuomo C."/>
            <person name="Litvintseva A."/>
            <person name="Chen Y."/>
            <person name="Heitman J."/>
            <person name="Sun S."/>
            <person name="Springer D."/>
            <person name="Dromer F."/>
            <person name="Young S.K."/>
            <person name="Zeng Q."/>
            <person name="Gargeya S."/>
            <person name="Fitzgerald M."/>
            <person name="Abouelleil A."/>
            <person name="Alvarado L."/>
            <person name="Berlin A.M."/>
            <person name="Chapman S.B."/>
            <person name="Dewar J."/>
            <person name="Goldberg J."/>
            <person name="Griggs A."/>
            <person name="Gujja S."/>
            <person name="Hansen M."/>
            <person name="Howarth C."/>
            <person name="Imamovic A."/>
            <person name="Larimer J."/>
            <person name="McCowan C."/>
            <person name="Murphy C."/>
            <person name="Pearson M."/>
            <person name="Priest M."/>
            <person name="Roberts A."/>
            <person name="Saif S."/>
            <person name="Shea T."/>
            <person name="Sykes S."/>
            <person name="Wortman J."/>
            <person name="Nusbaum C."/>
            <person name="Birren B."/>
        </authorList>
    </citation>
    <scope>NUCLEOTIDE SEQUENCE [LARGE SCALE GENOMIC DNA]</scope>
    <source>
        <strain evidence="2">CBS 10118</strain>
    </source>
</reference>
<dbReference type="EMBL" id="KI894018">
    <property type="protein sequence ID" value="OCF30069.1"/>
    <property type="molecule type" value="Genomic_DNA"/>
</dbReference>
<protein>
    <submittedName>
        <fullName evidence="2">Uncharacterized protein</fullName>
    </submittedName>
</protein>
<sequence>MSSSTADQQQSSPGNSKQPSPSQLRYITEGTFGRIYTCNGTNVVYKMVKESSRGPKLKEEYTIYDEVHRSLDGAVFKVPRPFEYYSPPYQDDLSSSAPSSTTPTYNTPQEFDFNFVFPAFSMSLIPPLDPIITETYKSVFWSNELQRETHEIRLFRLYLGREDIPTVTQAIQPGVQTDPPLDIGRYEKLSAALTVRYGGEWELPDPKVIAWNVGEVLARLHWMGGDFNQCQRFLPPRTLHSLSTSPSSHSPQPTTGMYAANTLFQTMKRLATLIYTQEMYYPRPHQIEHYTQFKRGYVDIVEAILQNGLGGLGEDLKRDIIQAARGFFEEYERLDCEKMARKSRMGKKVVA</sequence>
<name>A0A1B9GGA5_9TREE</name>
<proteinExistence type="predicted"/>
<evidence type="ECO:0000256" key="1">
    <source>
        <dbReference type="SAM" id="MobiDB-lite"/>
    </source>
</evidence>
<evidence type="ECO:0000313" key="4">
    <source>
        <dbReference type="Proteomes" id="UP000092730"/>
    </source>
</evidence>
<organism evidence="2">
    <name type="scientific">Kwoniella bestiolae CBS 10118</name>
    <dbReference type="NCBI Taxonomy" id="1296100"/>
    <lineage>
        <taxon>Eukaryota</taxon>
        <taxon>Fungi</taxon>
        <taxon>Dikarya</taxon>
        <taxon>Basidiomycota</taxon>
        <taxon>Agaricomycotina</taxon>
        <taxon>Tremellomycetes</taxon>
        <taxon>Tremellales</taxon>
        <taxon>Cryptococcaceae</taxon>
        <taxon>Kwoniella</taxon>
    </lineage>
</organism>